<dbReference type="Gene3D" id="3.10.129.110">
    <property type="entry name" value="Polyketide synthase dehydratase"/>
    <property type="match status" value="1"/>
</dbReference>
<feature type="region of interest" description="N-terminal hotdog fold" evidence="7">
    <location>
        <begin position="888"/>
        <end position="1008"/>
    </location>
</feature>
<keyword evidence="2" id="KW-0596">Phosphopantetheine</keyword>
<reference evidence="11" key="1">
    <citation type="journal article" date="2019" name="Environ. Microbiol.">
        <title>Fungal ecological strategies reflected in gene transcription - a case study of two litter decomposers.</title>
        <authorList>
            <person name="Barbi F."/>
            <person name="Kohler A."/>
            <person name="Barry K."/>
            <person name="Baskaran P."/>
            <person name="Daum C."/>
            <person name="Fauchery L."/>
            <person name="Ihrmark K."/>
            <person name="Kuo A."/>
            <person name="LaButti K."/>
            <person name="Lipzen A."/>
            <person name="Morin E."/>
            <person name="Grigoriev I.V."/>
            <person name="Henrissat B."/>
            <person name="Lindahl B."/>
            <person name="Martin F."/>
        </authorList>
    </citation>
    <scope>NUCLEOTIDE SEQUENCE</scope>
    <source>
        <strain evidence="11">JB14</strain>
    </source>
</reference>
<dbReference type="InterPro" id="IPR014031">
    <property type="entry name" value="Ketoacyl_synth_C"/>
</dbReference>
<dbReference type="Pfam" id="PF14765">
    <property type="entry name" value="PS-DH"/>
    <property type="match status" value="1"/>
</dbReference>
<evidence type="ECO:0000313" key="12">
    <source>
        <dbReference type="Proteomes" id="UP000799118"/>
    </source>
</evidence>
<dbReference type="Pfam" id="PF16197">
    <property type="entry name" value="KAsynt_C_assoc"/>
    <property type="match status" value="1"/>
</dbReference>
<evidence type="ECO:0000256" key="5">
    <source>
        <dbReference type="ARBA" id="ARBA00023026"/>
    </source>
</evidence>
<dbReference type="InterPro" id="IPR014030">
    <property type="entry name" value="Ketoacyl_synth_N"/>
</dbReference>
<dbReference type="Pfam" id="PF00109">
    <property type="entry name" value="ketoacyl-synt"/>
    <property type="match status" value="1"/>
</dbReference>
<evidence type="ECO:0000259" key="9">
    <source>
        <dbReference type="PROSITE" id="PS52004"/>
    </source>
</evidence>
<keyword evidence="5" id="KW-0843">Virulence</keyword>
<evidence type="ECO:0000256" key="1">
    <source>
        <dbReference type="ARBA" id="ARBA00005179"/>
    </source>
</evidence>
<dbReference type="SUPFAM" id="SSF52151">
    <property type="entry name" value="FabD/lysophospholipase-like"/>
    <property type="match status" value="1"/>
</dbReference>
<evidence type="ECO:0000256" key="6">
    <source>
        <dbReference type="ARBA" id="ARBA00023268"/>
    </source>
</evidence>
<dbReference type="InterPro" id="IPR049900">
    <property type="entry name" value="PKS_mFAS_DH"/>
</dbReference>
<evidence type="ECO:0000256" key="4">
    <source>
        <dbReference type="ARBA" id="ARBA00022679"/>
    </source>
</evidence>
<keyword evidence="12" id="KW-1185">Reference proteome</keyword>
<keyword evidence="3" id="KW-0597">Phosphoprotein</keyword>
<dbReference type="Pfam" id="PF02801">
    <property type="entry name" value="Ketoacyl-synt_C"/>
    <property type="match status" value="1"/>
</dbReference>
<dbReference type="InterPro" id="IPR049552">
    <property type="entry name" value="PKS_DH_N"/>
</dbReference>
<dbReference type="InterPro" id="IPR036736">
    <property type="entry name" value="ACP-like_sf"/>
</dbReference>
<feature type="domain" description="Carrier" evidence="8">
    <location>
        <begin position="2035"/>
        <end position="2112"/>
    </location>
</feature>
<dbReference type="Pfam" id="PF07993">
    <property type="entry name" value="NAD_binding_4"/>
    <property type="match status" value="1"/>
</dbReference>
<dbReference type="SUPFAM" id="SSF47336">
    <property type="entry name" value="ACP-like"/>
    <property type="match status" value="1"/>
</dbReference>
<dbReference type="InterPro" id="IPR016035">
    <property type="entry name" value="Acyl_Trfase/lysoPLipase"/>
</dbReference>
<dbReference type="InterPro" id="IPR013120">
    <property type="entry name" value="FAR_NAD-bd"/>
</dbReference>
<evidence type="ECO:0000313" key="11">
    <source>
        <dbReference type="EMBL" id="KAE9386159.1"/>
    </source>
</evidence>
<dbReference type="InterPro" id="IPR013968">
    <property type="entry name" value="PKS_KR"/>
</dbReference>
<dbReference type="InterPro" id="IPR032821">
    <property type="entry name" value="PKS_assoc"/>
</dbReference>
<keyword evidence="6" id="KW-0511">Multifunctional enzyme</keyword>
<dbReference type="Pfam" id="PF08659">
    <property type="entry name" value="KR"/>
    <property type="match status" value="1"/>
</dbReference>
<evidence type="ECO:0000256" key="3">
    <source>
        <dbReference type="ARBA" id="ARBA00022553"/>
    </source>
</evidence>
<dbReference type="Pfam" id="PF00698">
    <property type="entry name" value="Acyl_transf_1"/>
    <property type="match status" value="1"/>
</dbReference>
<dbReference type="InterPro" id="IPR009081">
    <property type="entry name" value="PP-bd_ACP"/>
</dbReference>
<dbReference type="InterPro" id="IPR001227">
    <property type="entry name" value="Ac_transferase_dom_sf"/>
</dbReference>
<dbReference type="PROSITE" id="PS00606">
    <property type="entry name" value="KS3_1"/>
    <property type="match status" value="1"/>
</dbReference>
<keyword evidence="4" id="KW-0808">Transferase</keyword>
<accession>A0A6A4GKC0</accession>
<dbReference type="InterPro" id="IPR016039">
    <property type="entry name" value="Thiolase-like"/>
</dbReference>
<dbReference type="InterPro" id="IPR057326">
    <property type="entry name" value="KR_dom"/>
</dbReference>
<dbReference type="InterPro" id="IPR050091">
    <property type="entry name" value="PKS_NRPS_Biosynth_Enz"/>
</dbReference>
<dbReference type="InterPro" id="IPR020841">
    <property type="entry name" value="PKS_Beta-ketoAc_synthase_dom"/>
</dbReference>
<dbReference type="PANTHER" id="PTHR43775:SF37">
    <property type="entry name" value="SI:DKEY-61P9.11"/>
    <property type="match status" value="1"/>
</dbReference>
<dbReference type="SUPFAM" id="SSF53901">
    <property type="entry name" value="Thiolase-like"/>
    <property type="match status" value="1"/>
</dbReference>
<organism evidence="11 12">
    <name type="scientific">Gymnopus androsaceus JB14</name>
    <dbReference type="NCBI Taxonomy" id="1447944"/>
    <lineage>
        <taxon>Eukaryota</taxon>
        <taxon>Fungi</taxon>
        <taxon>Dikarya</taxon>
        <taxon>Basidiomycota</taxon>
        <taxon>Agaricomycotina</taxon>
        <taxon>Agaricomycetes</taxon>
        <taxon>Agaricomycetidae</taxon>
        <taxon>Agaricales</taxon>
        <taxon>Marasmiineae</taxon>
        <taxon>Omphalotaceae</taxon>
        <taxon>Gymnopus</taxon>
    </lineage>
</organism>
<dbReference type="SMART" id="SM00825">
    <property type="entry name" value="PKS_KS"/>
    <property type="match status" value="1"/>
</dbReference>
<feature type="active site" description="Proton donor; for dehydratase activity" evidence="7">
    <location>
        <position position="1081"/>
    </location>
</feature>
<dbReference type="CDD" id="cd00833">
    <property type="entry name" value="PKS"/>
    <property type="match status" value="1"/>
</dbReference>
<dbReference type="SMART" id="SM00822">
    <property type="entry name" value="PKS_KR"/>
    <property type="match status" value="1"/>
</dbReference>
<dbReference type="InterPro" id="IPR049551">
    <property type="entry name" value="PKS_DH_C"/>
</dbReference>
<dbReference type="GO" id="GO:0006633">
    <property type="term" value="P:fatty acid biosynthetic process"/>
    <property type="evidence" value="ECO:0007669"/>
    <property type="project" value="InterPro"/>
</dbReference>
<comment type="pathway">
    <text evidence="1">Secondary metabolite biosynthesis.</text>
</comment>
<dbReference type="EMBL" id="ML769907">
    <property type="protein sequence ID" value="KAE9386159.1"/>
    <property type="molecule type" value="Genomic_DNA"/>
</dbReference>
<dbReference type="PROSITE" id="PS50075">
    <property type="entry name" value="CARRIER"/>
    <property type="match status" value="1"/>
</dbReference>
<dbReference type="SUPFAM" id="SSF55048">
    <property type="entry name" value="Probable ACP-binding domain of malonyl-CoA ACP transacylase"/>
    <property type="match status" value="1"/>
</dbReference>
<dbReference type="PROSITE" id="PS52019">
    <property type="entry name" value="PKS_MFAS_DH"/>
    <property type="match status" value="1"/>
</dbReference>
<dbReference type="Gene3D" id="1.10.1200.10">
    <property type="entry name" value="ACP-like"/>
    <property type="match status" value="1"/>
</dbReference>
<evidence type="ECO:0000256" key="7">
    <source>
        <dbReference type="PROSITE-ProRule" id="PRU01363"/>
    </source>
</evidence>
<dbReference type="PROSITE" id="PS52004">
    <property type="entry name" value="KS3_2"/>
    <property type="match status" value="1"/>
</dbReference>
<feature type="active site" description="Proton acceptor; for dehydratase activity" evidence="7">
    <location>
        <position position="922"/>
    </location>
</feature>
<dbReference type="Pfam" id="PF21089">
    <property type="entry name" value="PKS_DH_N"/>
    <property type="match status" value="1"/>
</dbReference>
<feature type="region of interest" description="C-terminal hotdog fold" evidence="7">
    <location>
        <begin position="1023"/>
        <end position="1170"/>
    </location>
</feature>
<dbReference type="PANTHER" id="PTHR43775">
    <property type="entry name" value="FATTY ACID SYNTHASE"/>
    <property type="match status" value="1"/>
</dbReference>
<dbReference type="Gene3D" id="3.40.50.720">
    <property type="entry name" value="NAD(P)-binding Rossmann-like Domain"/>
    <property type="match status" value="2"/>
</dbReference>
<dbReference type="InterPro" id="IPR036291">
    <property type="entry name" value="NAD(P)-bd_dom_sf"/>
</dbReference>
<proteinExistence type="predicted"/>
<dbReference type="InterPro" id="IPR016036">
    <property type="entry name" value="Malonyl_transacylase_ACP-bd"/>
</dbReference>
<gene>
    <name evidence="11" type="ORF">BT96DRAFT_928410</name>
</gene>
<evidence type="ECO:0000259" key="8">
    <source>
        <dbReference type="PROSITE" id="PS50075"/>
    </source>
</evidence>
<dbReference type="SUPFAM" id="SSF51735">
    <property type="entry name" value="NAD(P)-binding Rossmann-fold domains"/>
    <property type="match status" value="2"/>
</dbReference>
<sequence length="2549" mass="279956">MSTKIAIVGISVELPSGTASEKNLDHSSFFNFLLDKQQSYCKIPSERFNIDAWKGGSLGHISVDTASFLKDIGSFDNMEFGVSSKDARAMAPATRKLIEHSFLALHDSGIDYRGRNIGCFSSGTAYEITSVSEPNELDAQGSFAGIYSMIANRISYHLDLRGPSIPIDTACSSSCIALHLAVNAILVGDCEAAVVAGCQLNQRFTDWFNYSQGSVLAPDGKCKPFDASADGFSRAEGTAAIVVKPLEDAIHDGDHIYGTILGTAVNSSGSLAPPNVPVAEAQYTAMVQAFGRAGRSPVDVDYVECHATGTAKGDPTEANWIGQACKRNDILLIGSVKGNIGHTEITSFLASLSKVLSMLQHKIIPPNVNLHNPNPAIHWDKYDLFAPVEPTPLPSRSGNLSLISIASSGIGGTNAHVVIESPPIPNNEHHLYNIEKPVILCCGGMSSRVAIFMAESALNLARNHPERLPTLAVELGRRARQSTWRTYLLVDKTILSDTIEIPSPTLTPSMPHIVFVFSGQGPQYFHMGRELFENFSAFRQSVLKSDAIYRAKMGKSLVEDYGLFTSSSTCTPIENWPVELTLPSMTIFQMAMFDLLVELGVKPNTIIGHSAGETAVMYASGAGSRAMTVELAIARGIAFGSIEGLDGTMAALSCSASDCQHLISLATRQDLGCADPVDIACYNSPYAVVIAGPVVVIERTLTLAKEHRIFGTKIRTKVPVHCRMTERCQTVYGTLVGEVFSKYASESKGPSTETFSTTSGTCYSKPYTAEYYWQNARNPVLFSKTVEAIDKKYPGSLFIELSPHPVLSSYITDTLNGSGDRVFPTACRPRKGQTLVELQSFLKLLGQLTVFGYNAIHFGKVHPSAHSDEARRSLPTYPFNPKVFPLYPDVPGYMKQIAPHNGPLNHDYLKINHHTHPSLMDHVIRGEPIMPAAAYLEMAMEFGATALMNVRFLEIFSLKSEKPVKVKVGLNASYWTVEAPVATLSSNSVPEGYKLHADGYISKEKPSPSSSILDIPTIMEKCTSNVIGHDFYAEVQYALNYGPLFQRVMDIKFNREEALVKIKGHTDDLEDDYLLHPAVLDACFHLTCYRPFHCNLDSNVYFLPSAVKRFIVHQTPQKRYLPELIYAHYRIVQWKPDGVVYDIAVADKHGTMLCTIDGFETAAHTLQHIPKGLEFFDFVPQSIPIPDGCRKAPDPAIFNVQADNARAVFEKCLGENGAPYTSNSPQSRAEQDFVKMLQCMIQHQGKRQEVVTAYVWGVHDPHFHAEISRALLQPKVAVTHDKTSEFHPWKSSVELESDGSPSNGLLNLHGVQNHFYNLLVIVISDTFIDFNTVVEVSQKLLIPGGQLLLLVHPTPSTTEKSPMDLSSWQEMLTEGGFCGYVSQEYGQIPSFLLMGEYIGPSGEHCKPLYDEKSDNALTFTYHVGGQMDLQWFLSGLDESQDLELFILATRGVDADEASGLLRVLRKEFLAWNLRLITFPNVIDKSFKHDVLICLPNYLNTAEEINILSTTEVTVPQMMPFPCIYDNSIRQALKCVEHDTVAVKIQFHQAFGGMMAFAGHVTYANDHEISTGSQVLGVAKHSSLGNIVVDSRSVFVYDKTVAAIGSDNLVSLAPGLLVSCLAASLTLSEDTKWLQRQRILLTHSQGLIGQGVARIYSSLGISFTKIEEGISLLDVSCLGPRSFDLIISGYQDSAFIMVLNSLLHKESSRLFSWQGTDSSLSKILRHDPWLIKKAFSSNIPLLPRLWPATSTWSPGADVDTSSSILELADNPPGQQLFNSDKTYILLGGIGSLGPHIALWMYQCGARHIILTSRSGEINLHKDTNKWPLMIIKYLQTQPGLELGLNKSDSMDSIALQAILQSLTSPLGGCFVLTGVKADGTFMKLRENDFRKAHEATVQVMKTLFHVVNIAALDFLIFFSSVTAAFGNGGQSNYSSAKTAVDGVTGKLKNACSFVCPAIATTTLVSDGNLQRLTSAQMPVSEMLQWLGDVVAQIQCHRNIRYYIPAMDWTSLVKAIGRTPIVQHLLLEEKKDNESGADEENKIAQMISLITELLEVPKGEFSFNTPLTSYGLDSLLASKLSFSLKKKFEIVISQIQLLSNITTENLIAAISTSTQDIPKDNSATPSVQELVENMRAKVQQYTTGIPFPKSFVSTANAESSPMKNFLLTGATGALGANFLYQLLINPEVTAVYILIRGKGDMPLLDVQESAFRREGLRYSLRTCSKIRLLEYDMSKPNLGLPDIYIDQITSTVTNIVHNAWAVDFTALLPAYEQLIMGTRALIDLGLRSKLKTPPLFTFISTTGVTRYSKANTPALEAPISLELFEKSNKILTSDISGYTLSKWVIELILEHVHVTTSMRTSVVRVGQLSGGVSGAWPTYQWFPSIVKSSLILNCLPDSDDYVSWIPVNAAAAALVNICRNPQGTTMHLVNPHKTKWTSIINAVAEIIRVPVVPYKEWFGRLELSNSSVTTSSSDSSNPALRLVDYFRQGTLHPDTFSRSPTECMGLESKVSMEKGMIASGILTDPNFPPVSEEDIRCSIKYWQTTGFLPAE</sequence>
<dbReference type="Proteomes" id="UP000799118">
    <property type="component" value="Unassembled WGS sequence"/>
</dbReference>
<dbReference type="GO" id="GO:0004312">
    <property type="term" value="F:fatty acid synthase activity"/>
    <property type="evidence" value="ECO:0007669"/>
    <property type="project" value="TreeGrafter"/>
</dbReference>
<feature type="domain" description="PKS/mFAS DH" evidence="10">
    <location>
        <begin position="888"/>
        <end position="1170"/>
    </location>
</feature>
<evidence type="ECO:0000256" key="2">
    <source>
        <dbReference type="ARBA" id="ARBA00022450"/>
    </source>
</evidence>
<dbReference type="GO" id="GO:0004315">
    <property type="term" value="F:3-oxoacyl-[acyl-carrier-protein] synthase activity"/>
    <property type="evidence" value="ECO:0007669"/>
    <property type="project" value="InterPro"/>
</dbReference>
<protein>
    <submittedName>
        <fullName evidence="11">Uncharacterized protein</fullName>
    </submittedName>
</protein>
<evidence type="ECO:0000259" key="10">
    <source>
        <dbReference type="PROSITE" id="PS52019"/>
    </source>
</evidence>
<dbReference type="OrthoDB" id="329835at2759"/>
<name>A0A6A4GKC0_9AGAR</name>
<dbReference type="Gene3D" id="3.40.366.10">
    <property type="entry name" value="Malonyl-Coenzyme A Acyl Carrier Protein, domain 2"/>
    <property type="match status" value="1"/>
</dbReference>
<dbReference type="InterPro" id="IPR014043">
    <property type="entry name" value="Acyl_transferase_dom"/>
</dbReference>
<dbReference type="Gene3D" id="3.40.47.10">
    <property type="match status" value="1"/>
</dbReference>
<dbReference type="InterPro" id="IPR018201">
    <property type="entry name" value="Ketoacyl_synth_AS"/>
</dbReference>
<feature type="domain" description="Ketosynthase family 3 (KS3)" evidence="9">
    <location>
        <begin position="2"/>
        <end position="421"/>
    </location>
</feature>
<dbReference type="SMART" id="SM00827">
    <property type="entry name" value="PKS_AT"/>
    <property type="match status" value="1"/>
</dbReference>
<dbReference type="InterPro" id="IPR042104">
    <property type="entry name" value="PKS_dehydratase_sf"/>
</dbReference>
<dbReference type="Pfam" id="PF23297">
    <property type="entry name" value="ACP_SdgA_C"/>
    <property type="match status" value="1"/>
</dbReference>